<protein>
    <submittedName>
        <fullName evidence="1">Ty3-gypsy retrotransposon protein</fullName>
    </submittedName>
</protein>
<dbReference type="Proteomes" id="UP000321393">
    <property type="component" value="Unassembled WGS sequence"/>
</dbReference>
<evidence type="ECO:0000313" key="1">
    <source>
        <dbReference type="EMBL" id="KAA0066176.1"/>
    </source>
</evidence>
<evidence type="ECO:0000313" key="4">
    <source>
        <dbReference type="Proteomes" id="UP000321947"/>
    </source>
</evidence>
<accession>A0A5A7VIJ4</accession>
<reference evidence="3 4" key="1">
    <citation type="submission" date="2019-08" db="EMBL/GenBank/DDBJ databases">
        <title>Draft genome sequences of two oriental melons (Cucumis melo L. var makuwa).</title>
        <authorList>
            <person name="Kwon S.-Y."/>
        </authorList>
    </citation>
    <scope>NUCLEOTIDE SEQUENCE [LARGE SCALE GENOMIC DNA]</scope>
    <source>
        <strain evidence="4">cv. Chang Bougi</strain>
        <strain evidence="3">cv. SW 3</strain>
        <tissue evidence="1">Leaf</tissue>
    </source>
</reference>
<dbReference type="Proteomes" id="UP000321947">
    <property type="component" value="Unassembled WGS sequence"/>
</dbReference>
<gene>
    <name evidence="2" type="ORF">E5676_scaffold790G00930</name>
    <name evidence="1" type="ORF">E6C27_scaffold21G001840</name>
</gene>
<evidence type="ECO:0000313" key="3">
    <source>
        <dbReference type="Proteomes" id="UP000321393"/>
    </source>
</evidence>
<evidence type="ECO:0000313" key="2">
    <source>
        <dbReference type="EMBL" id="TYK15216.1"/>
    </source>
</evidence>
<organism evidence="1 3">
    <name type="scientific">Cucumis melo var. makuwa</name>
    <name type="common">Oriental melon</name>
    <dbReference type="NCBI Taxonomy" id="1194695"/>
    <lineage>
        <taxon>Eukaryota</taxon>
        <taxon>Viridiplantae</taxon>
        <taxon>Streptophyta</taxon>
        <taxon>Embryophyta</taxon>
        <taxon>Tracheophyta</taxon>
        <taxon>Spermatophyta</taxon>
        <taxon>Magnoliopsida</taxon>
        <taxon>eudicotyledons</taxon>
        <taxon>Gunneridae</taxon>
        <taxon>Pentapetalae</taxon>
        <taxon>rosids</taxon>
        <taxon>fabids</taxon>
        <taxon>Cucurbitales</taxon>
        <taxon>Cucurbitaceae</taxon>
        <taxon>Benincaseae</taxon>
        <taxon>Cucumis</taxon>
    </lineage>
</organism>
<dbReference type="OrthoDB" id="2919534at2759"/>
<proteinExistence type="predicted"/>
<dbReference type="EMBL" id="SSTD01008708">
    <property type="protein sequence ID" value="TYK15216.1"/>
    <property type="molecule type" value="Genomic_DNA"/>
</dbReference>
<name>A0A5A7VIJ4_CUCMM</name>
<dbReference type="EMBL" id="SSTE01000903">
    <property type="protein sequence ID" value="KAA0066176.1"/>
    <property type="molecule type" value="Genomic_DNA"/>
</dbReference>
<dbReference type="AlphaFoldDB" id="A0A5A7VIJ4"/>
<comment type="caution">
    <text evidence="1">The sequence shown here is derived from an EMBL/GenBank/DDBJ whole genome shotgun (WGS) entry which is preliminary data.</text>
</comment>
<sequence length="266" mass="29853">MKLSIVSRGTKDFPVPEVRKDKKETKGAEKIVKSTVKEFMVELILRLAHEKKIELDLEEVAQINHVVVTIMSEAPSSRLILQPIVQASSSSAPTTAYETTPYCMSIDFSDEDLLLGSKLHNKPLYVSGYVREQRVDWILIDNASAVNIMSKSIMSQGSLKVKRHDVILTNPKKEGSEQEEGETSCHHITIVEELEIETPEEDAEDVPQGLNDGGQSTVDELKEVNLGTIEELNPTFISASLSSKESLLTEYRNIFAWSYKKCQDWI</sequence>